<protein>
    <submittedName>
        <fullName evidence="4">Poly(RC)-binding protein 3</fullName>
    </submittedName>
</protein>
<organism evidence="4">
    <name type="scientific">Cacopsylla melanoneura</name>
    <dbReference type="NCBI Taxonomy" id="428564"/>
    <lineage>
        <taxon>Eukaryota</taxon>
        <taxon>Metazoa</taxon>
        <taxon>Ecdysozoa</taxon>
        <taxon>Arthropoda</taxon>
        <taxon>Hexapoda</taxon>
        <taxon>Insecta</taxon>
        <taxon>Pterygota</taxon>
        <taxon>Neoptera</taxon>
        <taxon>Paraneoptera</taxon>
        <taxon>Hemiptera</taxon>
        <taxon>Sternorrhyncha</taxon>
        <taxon>Psylloidea</taxon>
        <taxon>Psyllidae</taxon>
        <taxon>Psyllinae</taxon>
        <taxon>Cacopsylla</taxon>
    </lineage>
</organism>
<keyword evidence="1" id="KW-0677">Repeat</keyword>
<dbReference type="CDD" id="cd02396">
    <property type="entry name" value="KH-I_PCBP_rpt2"/>
    <property type="match status" value="1"/>
</dbReference>
<dbReference type="Pfam" id="PF00013">
    <property type="entry name" value="KH_1"/>
    <property type="match status" value="3"/>
</dbReference>
<dbReference type="InterPro" id="IPR004087">
    <property type="entry name" value="KH_dom"/>
</dbReference>
<dbReference type="SMART" id="SM00322">
    <property type="entry name" value="KH"/>
    <property type="match status" value="3"/>
</dbReference>
<reference evidence="4" key="1">
    <citation type="submission" date="2021-05" db="EMBL/GenBank/DDBJ databases">
        <authorList>
            <person name="Alioto T."/>
            <person name="Alioto T."/>
            <person name="Gomez Garrido J."/>
        </authorList>
    </citation>
    <scope>NUCLEOTIDE SEQUENCE</scope>
</reference>
<accession>A0A8D8WPX2</accession>
<dbReference type="CDD" id="cd22438">
    <property type="entry name" value="KH-I_PCBP_rpt1"/>
    <property type="match status" value="1"/>
</dbReference>
<proteinExistence type="predicted"/>
<dbReference type="EMBL" id="HBUF01212621">
    <property type="protein sequence ID" value="CAG6666019.1"/>
    <property type="molecule type" value="Transcribed_RNA"/>
</dbReference>
<dbReference type="AlphaFoldDB" id="A0A8D8WPX2"/>
<dbReference type="InterPro" id="IPR004088">
    <property type="entry name" value="KH_dom_type_1"/>
</dbReference>
<dbReference type="GO" id="GO:0010468">
    <property type="term" value="P:regulation of gene expression"/>
    <property type="evidence" value="ECO:0007669"/>
    <property type="project" value="UniProtKB-ARBA"/>
</dbReference>
<dbReference type="Gene3D" id="3.30.1370.10">
    <property type="entry name" value="K Homology domain, type 1"/>
    <property type="match status" value="3"/>
</dbReference>
<dbReference type="PROSITE" id="PS50084">
    <property type="entry name" value="KH_TYPE_1"/>
    <property type="match status" value="3"/>
</dbReference>
<keyword evidence="2" id="KW-0694">RNA-binding</keyword>
<dbReference type="PANTHER" id="PTHR10288">
    <property type="entry name" value="KH DOMAIN CONTAINING RNA BINDING PROTEIN"/>
    <property type="match status" value="1"/>
</dbReference>
<evidence type="ECO:0000313" key="4">
    <source>
        <dbReference type="EMBL" id="CAG6666019.1"/>
    </source>
</evidence>
<evidence type="ECO:0000256" key="2">
    <source>
        <dbReference type="PROSITE-ProRule" id="PRU00117"/>
    </source>
</evidence>
<dbReference type="EMBL" id="HBUF01553183">
    <property type="protein sequence ID" value="CAG6759602.1"/>
    <property type="molecule type" value="Transcribed_RNA"/>
</dbReference>
<feature type="domain" description="K Homology" evidence="3">
    <location>
        <begin position="96"/>
        <end position="167"/>
    </location>
</feature>
<dbReference type="SUPFAM" id="SSF54791">
    <property type="entry name" value="Eukaryotic type KH-domain (KH-domain type I)"/>
    <property type="match status" value="3"/>
</dbReference>
<evidence type="ECO:0000256" key="1">
    <source>
        <dbReference type="ARBA" id="ARBA00022737"/>
    </source>
</evidence>
<sequence>MDDNIENNNKIDEDMMITIRCLINNGNEISCLIGPGGCIVRRLRQQSGAKVSITDGSCPDRIVTVTGSVDNVCTAYNFMCRSLHDYHMNRQRNNHQTLTIKLIIPASHCGSIIGKSGCKIKEIRDLSCANVQVGSEMLTMSTERIVTVTGNPDSISQAIYQICLVLIECTLAVTKGVTIPYEPKATNAGLPVILSAGQAYTLHGEYAVPVQEVGGKRQPHPLAGLATLGIEGVGATTLTAGALAALSGSHLKSGPNDMPEDLVDADIELVDDMAGCVLGKAGSRLLEIRQISGAQIHVSSNFNSKIIHVQGVQEAVSLAQYLINMCIDLQKTNANSADNPEPGELDQAIAAFMTSSANTSLIEKQTPTPASMGTPAVTMGNLCELLANIAPNTESVPVITTGAYRKDGTHV</sequence>
<name>A0A8D8WPX2_9HEMI</name>
<feature type="domain" description="K Homology" evidence="3">
    <location>
        <begin position="15"/>
        <end position="84"/>
    </location>
</feature>
<feature type="domain" description="K Homology" evidence="3">
    <location>
        <begin position="261"/>
        <end position="328"/>
    </location>
</feature>
<dbReference type="EMBL" id="HBUF01553184">
    <property type="protein sequence ID" value="CAG6759603.1"/>
    <property type="molecule type" value="Transcribed_RNA"/>
</dbReference>
<dbReference type="EMBL" id="HBUF01212620">
    <property type="protein sequence ID" value="CAG6666018.1"/>
    <property type="molecule type" value="Transcribed_RNA"/>
</dbReference>
<dbReference type="GO" id="GO:0003723">
    <property type="term" value="F:RNA binding"/>
    <property type="evidence" value="ECO:0007669"/>
    <property type="project" value="UniProtKB-UniRule"/>
</dbReference>
<dbReference type="InterPro" id="IPR036612">
    <property type="entry name" value="KH_dom_type_1_sf"/>
</dbReference>
<evidence type="ECO:0000259" key="3">
    <source>
        <dbReference type="SMART" id="SM00322"/>
    </source>
</evidence>